<dbReference type="FunFam" id="3.40.50.970:FF:000129">
    <property type="entry name" value="Transketolase"/>
    <property type="match status" value="1"/>
</dbReference>
<comment type="caution">
    <text evidence="6">The sequence shown here is derived from an EMBL/GenBank/DDBJ whole genome shotgun (WGS) entry which is preliminary data.</text>
</comment>
<dbReference type="CDD" id="cd07033">
    <property type="entry name" value="TPP_PYR_DXS_TK_like"/>
    <property type="match status" value="1"/>
</dbReference>
<dbReference type="SUPFAM" id="SSF52518">
    <property type="entry name" value="Thiamin diphosphate-binding fold (THDP-binding)"/>
    <property type="match status" value="1"/>
</dbReference>
<reference evidence="6 7" key="1">
    <citation type="journal article" date="2016" name="Nat. Commun.">
        <title>Thousands of microbial genomes shed light on interconnected biogeochemical processes in an aquifer system.</title>
        <authorList>
            <person name="Anantharaman K."/>
            <person name="Brown C.T."/>
            <person name="Hug L.A."/>
            <person name="Sharon I."/>
            <person name="Castelle C.J."/>
            <person name="Probst A.J."/>
            <person name="Thomas B.C."/>
            <person name="Singh A."/>
            <person name="Wilkins M.J."/>
            <person name="Karaoz U."/>
            <person name="Brodie E.L."/>
            <person name="Williams K.H."/>
            <person name="Hubbard S.S."/>
            <person name="Banfield J.F."/>
        </authorList>
    </citation>
    <scope>NUCLEOTIDE SEQUENCE [LARGE SCALE GENOMIC DNA]</scope>
</reference>
<dbReference type="InterPro" id="IPR051157">
    <property type="entry name" value="PDH/Transketolase"/>
</dbReference>
<accession>A0A1F7U410</accession>
<dbReference type="SMART" id="SM00861">
    <property type="entry name" value="Transket_pyr"/>
    <property type="match status" value="1"/>
</dbReference>
<feature type="domain" description="Transketolase-like pyrimidine-binding" evidence="5">
    <location>
        <begin position="23"/>
        <end position="188"/>
    </location>
</feature>
<dbReference type="Gene3D" id="3.40.50.920">
    <property type="match status" value="1"/>
</dbReference>
<dbReference type="GO" id="GO:0016740">
    <property type="term" value="F:transferase activity"/>
    <property type="evidence" value="ECO:0007669"/>
    <property type="project" value="UniProtKB-KW"/>
</dbReference>
<dbReference type="EMBL" id="MGDZ01000045">
    <property type="protein sequence ID" value="OGL73000.1"/>
    <property type="molecule type" value="Genomic_DNA"/>
</dbReference>
<proteinExistence type="inferred from homology"/>
<dbReference type="SUPFAM" id="SSF52922">
    <property type="entry name" value="TK C-terminal domain-like"/>
    <property type="match status" value="1"/>
</dbReference>
<dbReference type="PROSITE" id="PS00802">
    <property type="entry name" value="TRANSKETOLASE_2"/>
    <property type="match status" value="1"/>
</dbReference>
<name>A0A1F7U410_9BACT</name>
<dbReference type="InterPro" id="IPR009014">
    <property type="entry name" value="Transketo_C/PFOR_II"/>
</dbReference>
<dbReference type="AlphaFoldDB" id="A0A1F7U410"/>
<dbReference type="Pfam" id="PF02779">
    <property type="entry name" value="Transket_pyr"/>
    <property type="match status" value="1"/>
</dbReference>
<protein>
    <recommendedName>
        <fullName evidence="5">Transketolase-like pyrimidine-binding domain-containing protein</fullName>
    </recommendedName>
</protein>
<dbReference type="PANTHER" id="PTHR43825">
    <property type="entry name" value="PYRUVATE DEHYDROGENASE E1 COMPONENT"/>
    <property type="match status" value="1"/>
</dbReference>
<dbReference type="InterPro" id="IPR033248">
    <property type="entry name" value="Transketolase_C"/>
</dbReference>
<evidence type="ECO:0000256" key="1">
    <source>
        <dbReference type="ARBA" id="ARBA00001964"/>
    </source>
</evidence>
<dbReference type="InterPro" id="IPR020826">
    <property type="entry name" value="Transketolase_BS"/>
</dbReference>
<dbReference type="STRING" id="1802391.A3D72_00355"/>
<evidence type="ECO:0000256" key="4">
    <source>
        <dbReference type="ARBA" id="ARBA00023052"/>
    </source>
</evidence>
<dbReference type="PANTHER" id="PTHR43825:SF1">
    <property type="entry name" value="TRANSKETOLASE-LIKE PYRIMIDINE-BINDING DOMAIN-CONTAINING PROTEIN"/>
    <property type="match status" value="1"/>
</dbReference>
<dbReference type="InterPro" id="IPR029061">
    <property type="entry name" value="THDP-binding"/>
</dbReference>
<keyword evidence="4" id="KW-0786">Thiamine pyrophosphate</keyword>
<evidence type="ECO:0000256" key="3">
    <source>
        <dbReference type="ARBA" id="ARBA00022679"/>
    </source>
</evidence>
<comment type="cofactor">
    <cofactor evidence="1">
        <name>thiamine diphosphate</name>
        <dbReference type="ChEBI" id="CHEBI:58937"/>
    </cofactor>
</comment>
<keyword evidence="3" id="KW-0808">Transferase</keyword>
<evidence type="ECO:0000313" key="7">
    <source>
        <dbReference type="Proteomes" id="UP000176303"/>
    </source>
</evidence>
<evidence type="ECO:0000259" key="5">
    <source>
        <dbReference type="SMART" id="SM00861"/>
    </source>
</evidence>
<comment type="similarity">
    <text evidence="2">Belongs to the transketolase family.</text>
</comment>
<evidence type="ECO:0000256" key="2">
    <source>
        <dbReference type="ARBA" id="ARBA00007131"/>
    </source>
</evidence>
<dbReference type="Gene3D" id="3.40.50.970">
    <property type="match status" value="1"/>
</dbReference>
<gene>
    <name evidence="6" type="ORF">A3D72_00355</name>
</gene>
<dbReference type="InterPro" id="IPR005475">
    <property type="entry name" value="Transketolase-like_Pyr-bd"/>
</dbReference>
<sequence>MPKGINPKAKLVKNLFAADIEMKPTRDGYGQGLLLLGKTNPNVIVLCADLSESTRSHWFKKEFPDRFVQMGIFEQAMAAIASGFALAGKIPFISSYAGFSPGRNWEQIRTTAALNNANVKVAGAHAGVSVGPDGATHQMIEDIAIMRVMPNMVVLAPSDMHETKKATIAAASVYGPHYLRFGREKSPVFTTPATPFQVGRAETFRFGTHVTIVACGIVVHEALKAAEELSKKGIEAEVIDCHTIKPLDVKTILASVKKTGCVVTAEEHQAHSGMGSAVCEMLASNFPVPVERIGVQNRFGESGDPFMLMDAFGLTAPYIQMAVRRVVARRDGKRVSEIPEYITAAEKRAADLKKQIISEALARTPREWGGKKGTIKDLIAEKKKKA</sequence>
<dbReference type="Pfam" id="PF02780">
    <property type="entry name" value="Transketolase_C"/>
    <property type="match status" value="1"/>
</dbReference>
<organism evidence="6 7">
    <name type="scientific">Candidatus Uhrbacteria bacterium RIFCSPHIGHO2_02_FULL_57_19</name>
    <dbReference type="NCBI Taxonomy" id="1802391"/>
    <lineage>
        <taxon>Bacteria</taxon>
        <taxon>Candidatus Uhriibacteriota</taxon>
    </lineage>
</organism>
<dbReference type="Proteomes" id="UP000176303">
    <property type="component" value="Unassembled WGS sequence"/>
</dbReference>
<evidence type="ECO:0000313" key="6">
    <source>
        <dbReference type="EMBL" id="OGL73000.1"/>
    </source>
</evidence>